<sequence>MTDESQTQNRIDRRTLLRTGAATGVLTLAGCLGGDGGGSPTTTATTTETATPTQTETATDTPTETPTQPTDEIPVSGESVPELRPLDEATVEYMTELDYGAGSLALYRDEEMELVRGYGWGDRERTEPVDPQAMYRIGSISKLFTADAVLRLVEAGELALEDEFYPLLSVDPPDGEPADERIREVTVEQLLNHAGGWNRFENANPLFNPLVVVESLGLDDTPARDDFVRYVLDQPLQFDPGTDNVYSNIGYVMLSLVVEGVTGESFESVVSANLFEAADATDIHLGATRPENRRPDEIWYDDSEQCENVFTRDGSAACADYGIVLSAFSGAGGFVARAPDLARALDELQWFWLNGQPYESLESVFEQIDQSTLAWFGSIYDSFGYAGRRPDGWVVTLFNDRDLRGNPQQIHTQLDEAFSSIDN</sequence>
<organism evidence="3 4">
    <name type="scientific">Halovenus aranensis</name>
    <dbReference type="NCBI Taxonomy" id="890420"/>
    <lineage>
        <taxon>Archaea</taxon>
        <taxon>Methanobacteriati</taxon>
        <taxon>Methanobacteriota</taxon>
        <taxon>Stenosarchaea group</taxon>
        <taxon>Halobacteria</taxon>
        <taxon>Halobacteriales</taxon>
        <taxon>Haloarculaceae</taxon>
        <taxon>Halovenus</taxon>
    </lineage>
</organism>
<dbReference type="PANTHER" id="PTHR46825:SF9">
    <property type="entry name" value="BETA-LACTAMASE-RELATED DOMAIN-CONTAINING PROTEIN"/>
    <property type="match status" value="1"/>
</dbReference>
<feature type="compositionally biased region" description="Low complexity" evidence="1">
    <location>
        <begin position="40"/>
        <end position="72"/>
    </location>
</feature>
<dbReference type="InterPro" id="IPR001466">
    <property type="entry name" value="Beta-lactam-related"/>
</dbReference>
<feature type="domain" description="Beta-lactamase-related" evidence="2">
    <location>
        <begin position="87"/>
        <end position="396"/>
    </location>
</feature>
<name>A0A1G8WYH3_9EURY</name>
<dbReference type="EMBL" id="FNFC01000010">
    <property type="protein sequence ID" value="SDJ83107.1"/>
    <property type="molecule type" value="Genomic_DNA"/>
</dbReference>
<dbReference type="SUPFAM" id="SSF56601">
    <property type="entry name" value="beta-lactamase/transpeptidase-like"/>
    <property type="match status" value="1"/>
</dbReference>
<reference evidence="3 4" key="1">
    <citation type="submission" date="2016-10" db="EMBL/GenBank/DDBJ databases">
        <authorList>
            <person name="de Groot N.N."/>
        </authorList>
    </citation>
    <scope>NUCLEOTIDE SEQUENCE [LARGE SCALE GENOMIC DNA]</scope>
    <source>
        <strain evidence="3 4">IBRC-M10015</strain>
    </source>
</reference>
<evidence type="ECO:0000313" key="3">
    <source>
        <dbReference type="EMBL" id="SDJ83107.1"/>
    </source>
</evidence>
<gene>
    <name evidence="3" type="ORF">SAMN05216226_1108</name>
</gene>
<proteinExistence type="predicted"/>
<dbReference type="Pfam" id="PF00144">
    <property type="entry name" value="Beta-lactamase"/>
    <property type="match status" value="1"/>
</dbReference>
<dbReference type="Proteomes" id="UP000198856">
    <property type="component" value="Unassembled WGS sequence"/>
</dbReference>
<protein>
    <submittedName>
        <fullName evidence="3">CubicO group peptidase, beta-lactamase class C family</fullName>
    </submittedName>
</protein>
<dbReference type="AlphaFoldDB" id="A0A1G8WYH3"/>
<dbReference type="RefSeq" id="WP_092702900.1">
    <property type="nucleotide sequence ID" value="NZ_FNFC01000010.1"/>
</dbReference>
<feature type="region of interest" description="Disordered" evidence="1">
    <location>
        <begin position="31"/>
        <end position="78"/>
    </location>
</feature>
<dbReference type="STRING" id="890420.SAMN05216226_1108"/>
<dbReference type="InterPro" id="IPR006311">
    <property type="entry name" value="TAT_signal"/>
</dbReference>
<dbReference type="InterPro" id="IPR050491">
    <property type="entry name" value="AmpC-like"/>
</dbReference>
<dbReference type="InterPro" id="IPR012338">
    <property type="entry name" value="Beta-lactam/transpept-like"/>
</dbReference>
<evidence type="ECO:0000256" key="1">
    <source>
        <dbReference type="SAM" id="MobiDB-lite"/>
    </source>
</evidence>
<evidence type="ECO:0000313" key="4">
    <source>
        <dbReference type="Proteomes" id="UP000198856"/>
    </source>
</evidence>
<dbReference type="PANTHER" id="PTHR46825">
    <property type="entry name" value="D-ALANYL-D-ALANINE-CARBOXYPEPTIDASE/ENDOPEPTIDASE AMPH"/>
    <property type="match status" value="1"/>
</dbReference>
<dbReference type="Gene3D" id="3.40.710.10">
    <property type="entry name" value="DD-peptidase/beta-lactamase superfamily"/>
    <property type="match status" value="1"/>
</dbReference>
<accession>A0A1G8WYH3</accession>
<evidence type="ECO:0000259" key="2">
    <source>
        <dbReference type="Pfam" id="PF00144"/>
    </source>
</evidence>
<dbReference type="PROSITE" id="PS51318">
    <property type="entry name" value="TAT"/>
    <property type="match status" value="1"/>
</dbReference>
<dbReference type="OrthoDB" id="111095at2157"/>
<keyword evidence="4" id="KW-1185">Reference proteome</keyword>